<dbReference type="Proteomes" id="UP000449547">
    <property type="component" value="Unassembled WGS sequence"/>
</dbReference>
<reference evidence="7 8" key="1">
    <citation type="submission" date="2019-07" db="EMBL/GenBank/DDBJ databases">
        <title>Genome assembly of two rare yeast pathogens: Diutina rugosa and Trichomonascus ciferrii.</title>
        <authorList>
            <person name="Mixao V."/>
            <person name="Saus E."/>
            <person name="Hansen A."/>
            <person name="Lass-Flor C."/>
            <person name="Gabaldon T."/>
        </authorList>
    </citation>
    <scope>NUCLEOTIDE SEQUENCE [LARGE SCALE GENOMIC DNA]</scope>
    <source>
        <strain evidence="7 8">CBS 613</strain>
    </source>
</reference>
<dbReference type="Pfam" id="PF00171">
    <property type="entry name" value="Aldedh"/>
    <property type="match status" value="1"/>
</dbReference>
<evidence type="ECO:0000256" key="2">
    <source>
        <dbReference type="ARBA" id="ARBA00023002"/>
    </source>
</evidence>
<dbReference type="PROSITE" id="PS00070">
    <property type="entry name" value="ALDEHYDE_DEHYDR_CYS"/>
    <property type="match status" value="1"/>
</dbReference>
<dbReference type="InterPro" id="IPR016160">
    <property type="entry name" value="Ald_DH_CS_CYS"/>
</dbReference>
<dbReference type="GO" id="GO:0005737">
    <property type="term" value="C:cytoplasm"/>
    <property type="evidence" value="ECO:0007669"/>
    <property type="project" value="TreeGrafter"/>
</dbReference>
<dbReference type="GO" id="GO:0004029">
    <property type="term" value="F:aldehyde dehydrogenase (NAD+) activity"/>
    <property type="evidence" value="ECO:0007669"/>
    <property type="project" value="TreeGrafter"/>
</dbReference>
<dbReference type="FunFam" id="3.40.605.10:FF:000004">
    <property type="entry name" value="Aldehyde dehydrogenase"/>
    <property type="match status" value="1"/>
</dbReference>
<dbReference type="RefSeq" id="XP_034011126.1">
    <property type="nucleotide sequence ID" value="XM_034156942.1"/>
</dbReference>
<dbReference type="EMBL" id="SWFT01000120">
    <property type="protein sequence ID" value="KAA8899848.1"/>
    <property type="molecule type" value="Genomic_DNA"/>
</dbReference>
<sequence length="616" mass="66651">MSQKNPASKSVPAAAKAQANAVAASVQANVDAPVKGGAPQAKSAPVAAKANNNNSKPSAPAAVTKTPGADADAKPVPREAPKPQVKAPTSAGPLQFTPLSEIAPNVQRLADAFHKTQKTHSVQFRLNQLRNVYFAIKDNIPALEDALEKDFCRSRAETKNLEILTGLNELVFIMANLHKWATPEKVTDLPLNLKSNPVYVERIPLGVVLVISPFNYPFLLSLSSIVGALSGGNCVVWKPSELTPHFSKLFGEILSQALDKDIFYVVNGGIPETTEVLNQRFDKIMYTGNNMVGGIIARKAAETLTPVLLELGGKSPAFVVKDVKDKDIETIARRIAWGRFTNAGQTCVAADYVVVHRSIKDKLVQALVKATRDDFYADLDSKNKDYTHIIHDRAFNNLTRIIKETKGDVVLGGVSDSASRYIAPTIIDNVSWDDPSMSQELFGPVLPVIAYDDLKETVEHIAGGEFDTPLAQYIFTSGPANRNKNPDVNTILTTLRSGGVIINDVLLHVALVNAPFGGIGNSGIGAYHGIHSFKAFTHERTTIEQKLWNEFMLKVRYPPFNDKNNAVIDAAQTSYNGNVWFGRTGNVPENGPSTFFNVWTGVAGVAALVYAFAGAL</sequence>
<dbReference type="Gene3D" id="3.40.605.10">
    <property type="entry name" value="Aldehyde Dehydrogenase, Chain A, domain 1"/>
    <property type="match status" value="1"/>
</dbReference>
<dbReference type="SUPFAM" id="SSF53720">
    <property type="entry name" value="ALDH-like"/>
    <property type="match status" value="1"/>
</dbReference>
<keyword evidence="2 4" id="KW-0560">Oxidoreductase</keyword>
<evidence type="ECO:0000313" key="7">
    <source>
        <dbReference type="EMBL" id="KAA8899848.1"/>
    </source>
</evidence>
<dbReference type="InterPro" id="IPR015590">
    <property type="entry name" value="Aldehyde_DH_dom"/>
</dbReference>
<comment type="similarity">
    <text evidence="1 4">Belongs to the aldehyde dehydrogenase family.</text>
</comment>
<dbReference type="InterPro" id="IPR016161">
    <property type="entry name" value="Ald_DH/histidinol_DH"/>
</dbReference>
<evidence type="ECO:0000259" key="6">
    <source>
        <dbReference type="Pfam" id="PF00171"/>
    </source>
</evidence>
<dbReference type="GeneID" id="54782756"/>
<evidence type="ECO:0000256" key="5">
    <source>
        <dbReference type="SAM" id="MobiDB-lite"/>
    </source>
</evidence>
<organism evidence="7 8">
    <name type="scientific">Diutina rugosa</name>
    <name type="common">Yeast</name>
    <name type="synonym">Candida rugosa</name>
    <dbReference type="NCBI Taxonomy" id="5481"/>
    <lineage>
        <taxon>Eukaryota</taxon>
        <taxon>Fungi</taxon>
        <taxon>Dikarya</taxon>
        <taxon>Ascomycota</taxon>
        <taxon>Saccharomycotina</taxon>
        <taxon>Pichiomycetes</taxon>
        <taxon>Debaryomycetaceae</taxon>
        <taxon>Diutina</taxon>
    </lineage>
</organism>
<evidence type="ECO:0000256" key="4">
    <source>
        <dbReference type="RuleBase" id="RU003345"/>
    </source>
</evidence>
<dbReference type="OrthoDB" id="440325at2759"/>
<accession>A0A642UKV0</accession>
<feature type="compositionally biased region" description="Basic and acidic residues" evidence="5">
    <location>
        <begin position="71"/>
        <end position="81"/>
    </location>
</feature>
<dbReference type="OMA" id="MKDQKVP"/>
<dbReference type="PANTHER" id="PTHR43570:SF16">
    <property type="entry name" value="ALDEHYDE DEHYDROGENASE TYPE III, ISOFORM Q"/>
    <property type="match status" value="1"/>
</dbReference>
<dbReference type="VEuPathDB" id="FungiDB:DIURU_004105"/>
<dbReference type="InterPro" id="IPR016163">
    <property type="entry name" value="Ald_DH_C"/>
</dbReference>
<comment type="caution">
    <text evidence="7">The sequence shown here is derived from an EMBL/GenBank/DDBJ whole genome shotgun (WGS) entry which is preliminary data.</text>
</comment>
<feature type="compositionally biased region" description="Low complexity" evidence="5">
    <location>
        <begin position="1"/>
        <end position="29"/>
    </location>
</feature>
<dbReference type="PANTHER" id="PTHR43570">
    <property type="entry name" value="ALDEHYDE DEHYDROGENASE"/>
    <property type="match status" value="1"/>
</dbReference>
<dbReference type="AlphaFoldDB" id="A0A642UKV0"/>
<dbReference type="PROSITE" id="PS00687">
    <property type="entry name" value="ALDEHYDE_DEHYDR_GLU"/>
    <property type="match status" value="1"/>
</dbReference>
<dbReference type="InterPro" id="IPR016162">
    <property type="entry name" value="Ald_DH_N"/>
</dbReference>
<dbReference type="Gene3D" id="3.40.309.10">
    <property type="entry name" value="Aldehyde Dehydrogenase, Chain A, domain 2"/>
    <property type="match status" value="1"/>
</dbReference>
<name>A0A642UKV0_DIURU</name>
<proteinExistence type="inferred from homology"/>
<feature type="compositionally biased region" description="Low complexity" evidence="5">
    <location>
        <begin position="38"/>
        <end position="62"/>
    </location>
</feature>
<feature type="domain" description="Aldehyde dehydrogenase" evidence="6">
    <location>
        <begin position="110"/>
        <end position="541"/>
    </location>
</feature>
<dbReference type="GO" id="GO:0006081">
    <property type="term" value="P:aldehyde metabolic process"/>
    <property type="evidence" value="ECO:0007669"/>
    <property type="project" value="InterPro"/>
</dbReference>
<dbReference type="InterPro" id="IPR029510">
    <property type="entry name" value="Ald_DH_CS_GLU"/>
</dbReference>
<gene>
    <name evidence="7" type="ORF">DIURU_004105</name>
</gene>
<evidence type="ECO:0000256" key="1">
    <source>
        <dbReference type="ARBA" id="ARBA00009986"/>
    </source>
</evidence>
<protein>
    <recommendedName>
        <fullName evidence="6">Aldehyde dehydrogenase domain-containing protein</fullName>
    </recommendedName>
</protein>
<dbReference type="CDD" id="cd07135">
    <property type="entry name" value="ALDH_F14-YMR110C"/>
    <property type="match status" value="1"/>
</dbReference>
<dbReference type="InterPro" id="IPR012394">
    <property type="entry name" value="Aldehyde_DH_NAD(P)"/>
</dbReference>
<feature type="region of interest" description="Disordered" evidence="5">
    <location>
        <begin position="1"/>
        <end position="97"/>
    </location>
</feature>
<evidence type="ECO:0000313" key="8">
    <source>
        <dbReference type="Proteomes" id="UP000449547"/>
    </source>
</evidence>
<feature type="active site" evidence="3">
    <location>
        <position position="310"/>
    </location>
</feature>
<keyword evidence="8" id="KW-1185">Reference proteome</keyword>
<evidence type="ECO:0000256" key="3">
    <source>
        <dbReference type="PROSITE-ProRule" id="PRU10007"/>
    </source>
</evidence>